<dbReference type="OrthoDB" id="9808602at2"/>
<dbReference type="Proteomes" id="UP000186336">
    <property type="component" value="Plasmid pDOK1-4-6"/>
</dbReference>
<dbReference type="InterPro" id="IPR004629">
    <property type="entry name" value="WecG_TagA_CpsF"/>
</dbReference>
<keyword evidence="3" id="KW-0614">Plasmid</keyword>
<dbReference type="AlphaFoldDB" id="A0A1P8N270"/>
<evidence type="ECO:0000313" key="3">
    <source>
        <dbReference type="EMBL" id="APX14338.1"/>
    </source>
</evidence>
<evidence type="ECO:0000256" key="2">
    <source>
        <dbReference type="ARBA" id="ARBA00022679"/>
    </source>
</evidence>
<dbReference type="NCBIfam" id="TIGR00696">
    <property type="entry name" value="wecG_tagA_cpsF"/>
    <property type="match status" value="1"/>
</dbReference>
<keyword evidence="1" id="KW-0328">Glycosyltransferase</keyword>
<dbReference type="PANTHER" id="PTHR34136">
    <property type="match status" value="1"/>
</dbReference>
<protein>
    <recommendedName>
        <fullName evidence="5">Glycosyltransferase</fullName>
    </recommendedName>
</protein>
<reference evidence="3 4" key="1">
    <citation type="submission" date="2017-01" db="EMBL/GenBank/DDBJ databases">
        <title>Complete genome of Tateyamaria omphalii DOK1-4 isolated from seawater in Dokdo.</title>
        <authorList>
            <person name="Kim J.H."/>
            <person name="Chi W.-J."/>
        </authorList>
    </citation>
    <scope>NUCLEOTIDE SEQUENCE [LARGE SCALE GENOMIC DNA]</scope>
    <source>
        <strain evidence="3 4">DOK1-4</strain>
        <plasmid evidence="3 4">pDOK1-4-6</plasmid>
    </source>
</reference>
<evidence type="ECO:0000313" key="4">
    <source>
        <dbReference type="Proteomes" id="UP000186336"/>
    </source>
</evidence>
<name>A0A1P8N270_9RHOB</name>
<organism evidence="3 4">
    <name type="scientific">Tateyamaria omphalii</name>
    <dbReference type="NCBI Taxonomy" id="299262"/>
    <lineage>
        <taxon>Bacteria</taxon>
        <taxon>Pseudomonadati</taxon>
        <taxon>Pseudomonadota</taxon>
        <taxon>Alphaproteobacteria</taxon>
        <taxon>Rhodobacterales</taxon>
        <taxon>Roseobacteraceae</taxon>
        <taxon>Tateyamaria</taxon>
    </lineage>
</organism>
<keyword evidence="4" id="KW-1185">Reference proteome</keyword>
<dbReference type="RefSeq" id="WP_076630924.1">
    <property type="nucleotide sequence ID" value="NZ_CP019318.1"/>
</dbReference>
<proteinExistence type="predicted"/>
<evidence type="ECO:0000256" key="1">
    <source>
        <dbReference type="ARBA" id="ARBA00022676"/>
    </source>
</evidence>
<dbReference type="EMBL" id="CP019318">
    <property type="protein sequence ID" value="APX14338.1"/>
    <property type="molecule type" value="Genomic_DNA"/>
</dbReference>
<geneLocation type="plasmid" evidence="3 4">
    <name>pDOK1-4-6</name>
</geneLocation>
<dbReference type="GO" id="GO:0016758">
    <property type="term" value="F:hexosyltransferase activity"/>
    <property type="evidence" value="ECO:0007669"/>
    <property type="project" value="TreeGrafter"/>
</dbReference>
<dbReference type="CDD" id="cd06533">
    <property type="entry name" value="Glyco_transf_WecG_TagA"/>
    <property type="match status" value="1"/>
</dbReference>
<evidence type="ECO:0008006" key="5">
    <source>
        <dbReference type="Google" id="ProtNLM"/>
    </source>
</evidence>
<sequence>MTLADEDLLNVIRKAEQDSLGWSLEHLRPGQGTQRLMFLNAHGVNCAAQNDAFRQQVLQSDFLLRDGVGLAMGMKRLGLRETENLNGTDLIPKVLSRHRQARLAVWGSSEEALDKLGVRLREEGHGALVSLEHGFHDDAFYIEKYRTHQPDILVLCMGMPRQELLAGKLATEADGGLIICGGGWANFHSGHIPRAPIWVQRLRLEWLHRLSREPLRLGRRYTVDVVRYFQHIRRLSKHG</sequence>
<accession>A0A1P8N270</accession>
<gene>
    <name evidence="3" type="ORF">BWR18_21080</name>
</gene>
<dbReference type="Pfam" id="PF03808">
    <property type="entry name" value="Glyco_tran_WecG"/>
    <property type="match status" value="1"/>
</dbReference>
<keyword evidence="2" id="KW-0808">Transferase</keyword>
<dbReference type="PANTHER" id="PTHR34136:SF1">
    <property type="entry name" value="UDP-N-ACETYL-D-MANNOSAMINURONIC ACID TRANSFERASE"/>
    <property type="match status" value="1"/>
</dbReference>
<dbReference type="KEGG" id="tom:BWR18_21080"/>